<name>A0A9P6L595_9AGAM</name>
<protein>
    <submittedName>
        <fullName evidence="4">Alpha/beta-hydrolase</fullName>
    </submittedName>
</protein>
<evidence type="ECO:0000313" key="5">
    <source>
        <dbReference type="Proteomes" id="UP000736335"/>
    </source>
</evidence>
<accession>A0A9P6L595</accession>
<organism evidence="4 5">
    <name type="scientific">Thelephora terrestris</name>
    <dbReference type="NCBI Taxonomy" id="56493"/>
    <lineage>
        <taxon>Eukaryota</taxon>
        <taxon>Fungi</taxon>
        <taxon>Dikarya</taxon>
        <taxon>Basidiomycota</taxon>
        <taxon>Agaricomycotina</taxon>
        <taxon>Agaricomycetes</taxon>
        <taxon>Thelephorales</taxon>
        <taxon>Thelephoraceae</taxon>
        <taxon>Thelephora</taxon>
    </lineage>
</organism>
<dbReference type="InterPro" id="IPR029058">
    <property type="entry name" value="AB_hydrolase_fold"/>
</dbReference>
<evidence type="ECO:0000256" key="1">
    <source>
        <dbReference type="ARBA" id="ARBA00022801"/>
    </source>
</evidence>
<dbReference type="PANTHER" id="PTHR48081:SF3">
    <property type="entry name" value="ALPHA_BETA HYDROLASE FOLD-3 DOMAIN-CONTAINING PROTEIN"/>
    <property type="match status" value="1"/>
</dbReference>
<dbReference type="InterPro" id="IPR013094">
    <property type="entry name" value="AB_hydrolase_3"/>
</dbReference>
<dbReference type="EMBL" id="WIUZ02000010">
    <property type="protein sequence ID" value="KAF9783271.1"/>
    <property type="molecule type" value="Genomic_DNA"/>
</dbReference>
<dbReference type="InterPro" id="IPR001375">
    <property type="entry name" value="Peptidase_S9_cat"/>
</dbReference>
<gene>
    <name evidence="4" type="ORF">BJ322DRAFT_144017</name>
</gene>
<evidence type="ECO:0000259" key="2">
    <source>
        <dbReference type="Pfam" id="PF00326"/>
    </source>
</evidence>
<keyword evidence="5" id="KW-1185">Reference proteome</keyword>
<dbReference type="PANTHER" id="PTHR48081">
    <property type="entry name" value="AB HYDROLASE SUPERFAMILY PROTEIN C4A8.06C"/>
    <property type="match status" value="1"/>
</dbReference>
<reference evidence="4" key="1">
    <citation type="journal article" date="2020" name="Nat. Commun.">
        <title>Large-scale genome sequencing of mycorrhizal fungi provides insights into the early evolution of symbiotic traits.</title>
        <authorList>
            <person name="Miyauchi S."/>
            <person name="Kiss E."/>
            <person name="Kuo A."/>
            <person name="Drula E."/>
            <person name="Kohler A."/>
            <person name="Sanchez-Garcia M."/>
            <person name="Morin E."/>
            <person name="Andreopoulos B."/>
            <person name="Barry K.W."/>
            <person name="Bonito G."/>
            <person name="Buee M."/>
            <person name="Carver A."/>
            <person name="Chen C."/>
            <person name="Cichocki N."/>
            <person name="Clum A."/>
            <person name="Culley D."/>
            <person name="Crous P.W."/>
            <person name="Fauchery L."/>
            <person name="Girlanda M."/>
            <person name="Hayes R.D."/>
            <person name="Keri Z."/>
            <person name="LaButti K."/>
            <person name="Lipzen A."/>
            <person name="Lombard V."/>
            <person name="Magnuson J."/>
            <person name="Maillard F."/>
            <person name="Murat C."/>
            <person name="Nolan M."/>
            <person name="Ohm R.A."/>
            <person name="Pangilinan J."/>
            <person name="Pereira M.F."/>
            <person name="Perotto S."/>
            <person name="Peter M."/>
            <person name="Pfister S."/>
            <person name="Riley R."/>
            <person name="Sitrit Y."/>
            <person name="Stielow J.B."/>
            <person name="Szollosi G."/>
            <person name="Zifcakova L."/>
            <person name="Stursova M."/>
            <person name="Spatafora J.W."/>
            <person name="Tedersoo L."/>
            <person name="Vaario L.M."/>
            <person name="Yamada A."/>
            <person name="Yan M."/>
            <person name="Wang P."/>
            <person name="Xu J."/>
            <person name="Bruns T."/>
            <person name="Baldrian P."/>
            <person name="Vilgalys R."/>
            <person name="Dunand C."/>
            <person name="Henrissat B."/>
            <person name="Grigoriev I.V."/>
            <person name="Hibbett D."/>
            <person name="Nagy L.G."/>
            <person name="Martin F.M."/>
        </authorList>
    </citation>
    <scope>NUCLEOTIDE SEQUENCE</scope>
    <source>
        <strain evidence="4">UH-Tt-Lm1</strain>
    </source>
</reference>
<evidence type="ECO:0000313" key="4">
    <source>
        <dbReference type="EMBL" id="KAF9783271.1"/>
    </source>
</evidence>
<keyword evidence="1" id="KW-0378">Hydrolase</keyword>
<proteinExistence type="predicted"/>
<feature type="domain" description="Peptidase S9 prolyl oligopeptidase catalytic" evidence="2">
    <location>
        <begin position="311"/>
        <end position="383"/>
    </location>
</feature>
<dbReference type="OrthoDB" id="19653at2759"/>
<dbReference type="SUPFAM" id="SSF53474">
    <property type="entry name" value="alpha/beta-Hydrolases"/>
    <property type="match status" value="1"/>
</dbReference>
<reference evidence="4" key="2">
    <citation type="submission" date="2020-11" db="EMBL/GenBank/DDBJ databases">
        <authorList>
            <consortium name="DOE Joint Genome Institute"/>
            <person name="Kuo A."/>
            <person name="Miyauchi S."/>
            <person name="Kiss E."/>
            <person name="Drula E."/>
            <person name="Kohler A."/>
            <person name="Sanchez-Garcia M."/>
            <person name="Andreopoulos B."/>
            <person name="Barry K.W."/>
            <person name="Bonito G."/>
            <person name="Buee M."/>
            <person name="Carver A."/>
            <person name="Chen C."/>
            <person name="Cichocki N."/>
            <person name="Clum A."/>
            <person name="Culley D."/>
            <person name="Crous P.W."/>
            <person name="Fauchery L."/>
            <person name="Girlanda M."/>
            <person name="Hayes R."/>
            <person name="Keri Z."/>
            <person name="Labutti K."/>
            <person name="Lipzen A."/>
            <person name="Lombard V."/>
            <person name="Magnuson J."/>
            <person name="Maillard F."/>
            <person name="Morin E."/>
            <person name="Murat C."/>
            <person name="Nolan M."/>
            <person name="Ohm R."/>
            <person name="Pangilinan J."/>
            <person name="Pereira M."/>
            <person name="Perotto S."/>
            <person name="Peter M."/>
            <person name="Riley R."/>
            <person name="Sitrit Y."/>
            <person name="Stielow B."/>
            <person name="Szollosi G."/>
            <person name="Zifcakova L."/>
            <person name="Stursova M."/>
            <person name="Spatafora J.W."/>
            <person name="Tedersoo L."/>
            <person name="Vaario L.-M."/>
            <person name="Yamada A."/>
            <person name="Yan M."/>
            <person name="Wang P."/>
            <person name="Xu J."/>
            <person name="Bruns T."/>
            <person name="Baldrian P."/>
            <person name="Vilgalys R."/>
            <person name="Henrissat B."/>
            <person name="Grigoriev I.V."/>
            <person name="Hibbett D."/>
            <person name="Nagy L.G."/>
            <person name="Martin F.M."/>
        </authorList>
    </citation>
    <scope>NUCLEOTIDE SEQUENCE</scope>
    <source>
        <strain evidence="4">UH-Tt-Lm1</strain>
    </source>
</reference>
<dbReference type="InterPro" id="IPR050300">
    <property type="entry name" value="GDXG_lipolytic_enzyme"/>
</dbReference>
<dbReference type="Pfam" id="PF00326">
    <property type="entry name" value="Peptidase_S9"/>
    <property type="match status" value="1"/>
</dbReference>
<feature type="domain" description="Alpha/beta hydrolase fold-3" evidence="3">
    <location>
        <begin position="62"/>
        <end position="164"/>
    </location>
</feature>
<dbReference type="AlphaFoldDB" id="A0A9P6L595"/>
<evidence type="ECO:0000259" key="3">
    <source>
        <dbReference type="Pfam" id="PF07859"/>
    </source>
</evidence>
<comment type="caution">
    <text evidence="4">The sequence shown here is derived from an EMBL/GenBank/DDBJ whole genome shotgun (WGS) entry which is preliminary data.</text>
</comment>
<sequence length="384" mass="42230">MGLELEPTLDPITLVYKTISTPNPDTDGKPLEIPLHLDVYPPNSRSGGTSGSGENRTEVPAVVYFHGGGLVVGNRKSWFPEWLHGRLSRRGVAFISADYRLLSPSTGHDILEDIQDLFAYIRNDLNSALAEAGGDHGLRISVDAIAVAGSSAGGLCAYLSAMHVFPKPRALLSVYGQAGECLNDNFLEPKTIPWIPGRDLVDPSDFTDFIYPQSMSLPINTGSPLEYYPPTHPTPGLPATKRMYLTRLYYQLGQWLDYYTGDRTLSERLRQLRSSSSSGKDSTSTIDPTKAREVIGEENVGLFPQFGVTENWPPALVIHGSEDAQVQLDESKHLVEKLKAVGVESKLIVVDGHGHTFDYAPSAERKFGRLFDRATEFLVQSLQK</sequence>
<dbReference type="Gene3D" id="3.40.50.1820">
    <property type="entry name" value="alpha/beta hydrolase"/>
    <property type="match status" value="1"/>
</dbReference>
<dbReference type="Proteomes" id="UP000736335">
    <property type="component" value="Unassembled WGS sequence"/>
</dbReference>
<dbReference type="GO" id="GO:0006508">
    <property type="term" value="P:proteolysis"/>
    <property type="evidence" value="ECO:0007669"/>
    <property type="project" value="InterPro"/>
</dbReference>
<dbReference type="GO" id="GO:0008236">
    <property type="term" value="F:serine-type peptidase activity"/>
    <property type="evidence" value="ECO:0007669"/>
    <property type="project" value="InterPro"/>
</dbReference>
<dbReference type="Pfam" id="PF07859">
    <property type="entry name" value="Abhydrolase_3"/>
    <property type="match status" value="1"/>
</dbReference>